<keyword evidence="6" id="KW-0811">Translocation</keyword>
<comment type="caution">
    <text evidence="9">The sequence shown here is derived from an EMBL/GenBank/DDBJ whole genome shotgun (WGS) entry which is preliminary data.</text>
</comment>
<dbReference type="EMBL" id="LDZY01000004">
    <property type="protein sequence ID" value="KLU66853.1"/>
    <property type="molecule type" value="Genomic_DNA"/>
</dbReference>
<keyword evidence="3" id="KW-0812">Transmembrane</keyword>
<evidence type="ECO:0000313" key="10">
    <source>
        <dbReference type="Proteomes" id="UP000036356"/>
    </source>
</evidence>
<gene>
    <name evidence="9" type="primary">tatAd_1</name>
    <name evidence="9" type="ORF">DEAC_c15210</name>
</gene>
<comment type="subcellular location">
    <subcellularLocation>
        <location evidence="1">Membrane</location>
        <topology evidence="1">Single-pass membrane protein</topology>
    </subcellularLocation>
</comment>
<evidence type="ECO:0000256" key="8">
    <source>
        <dbReference type="SAM" id="MobiDB-lite"/>
    </source>
</evidence>
<protein>
    <submittedName>
        <fullName evidence="9">Sec-independent protein translocase protein TatAd</fullName>
    </submittedName>
</protein>
<keyword evidence="10" id="KW-1185">Reference proteome</keyword>
<name>A0A0J1FV35_9FIRM</name>
<organism evidence="9 10">
    <name type="scientific">Desulfosporosinus acididurans</name>
    <dbReference type="NCBI Taxonomy" id="476652"/>
    <lineage>
        <taxon>Bacteria</taxon>
        <taxon>Bacillati</taxon>
        <taxon>Bacillota</taxon>
        <taxon>Clostridia</taxon>
        <taxon>Eubacteriales</taxon>
        <taxon>Desulfitobacteriaceae</taxon>
        <taxon>Desulfosporosinus</taxon>
    </lineage>
</organism>
<evidence type="ECO:0000256" key="4">
    <source>
        <dbReference type="ARBA" id="ARBA00022927"/>
    </source>
</evidence>
<dbReference type="GO" id="GO:0015031">
    <property type="term" value="P:protein transport"/>
    <property type="evidence" value="ECO:0007669"/>
    <property type="project" value="UniProtKB-KW"/>
</dbReference>
<keyword evidence="4" id="KW-0653">Protein transport</keyword>
<dbReference type="PATRIC" id="fig|476652.3.peg.1568"/>
<accession>A0A0J1FV35</accession>
<dbReference type="PANTHER" id="PTHR33162">
    <property type="entry name" value="SEC-INDEPENDENT PROTEIN TRANSLOCASE PROTEIN TATA, CHLOROPLASTIC"/>
    <property type="match status" value="1"/>
</dbReference>
<dbReference type="STRING" id="476652.DEAC_c15210"/>
<dbReference type="Proteomes" id="UP000036356">
    <property type="component" value="Unassembled WGS sequence"/>
</dbReference>
<dbReference type="GO" id="GO:0016020">
    <property type="term" value="C:membrane"/>
    <property type="evidence" value="ECO:0007669"/>
    <property type="project" value="UniProtKB-SubCell"/>
</dbReference>
<dbReference type="InterPro" id="IPR003369">
    <property type="entry name" value="TatA/B/E"/>
</dbReference>
<dbReference type="AlphaFoldDB" id="A0A0J1FV35"/>
<evidence type="ECO:0000256" key="3">
    <source>
        <dbReference type="ARBA" id="ARBA00022692"/>
    </source>
</evidence>
<keyword evidence="7" id="KW-0472">Membrane</keyword>
<reference evidence="9 10" key="1">
    <citation type="submission" date="2015-06" db="EMBL/GenBank/DDBJ databases">
        <title>Draft genome of the moderately acidophilic sulfate reducer Candidatus Desulfosporosinus acididurans strain M1.</title>
        <authorList>
            <person name="Poehlein A."/>
            <person name="Petzsch P."/>
            <person name="Johnson B.D."/>
            <person name="Schloemann M."/>
            <person name="Daniel R."/>
            <person name="Muehling M."/>
        </authorList>
    </citation>
    <scope>NUCLEOTIDE SEQUENCE [LARGE SCALE GENOMIC DNA]</scope>
    <source>
        <strain evidence="9 10">M1</strain>
    </source>
</reference>
<evidence type="ECO:0000256" key="5">
    <source>
        <dbReference type="ARBA" id="ARBA00022989"/>
    </source>
</evidence>
<feature type="compositionally biased region" description="Polar residues" evidence="8">
    <location>
        <begin position="47"/>
        <end position="62"/>
    </location>
</feature>
<evidence type="ECO:0000256" key="2">
    <source>
        <dbReference type="ARBA" id="ARBA00022448"/>
    </source>
</evidence>
<keyword evidence="2" id="KW-0813">Transport</keyword>
<proteinExistence type="predicted"/>
<dbReference type="PANTHER" id="PTHR33162:SF1">
    <property type="entry name" value="SEC-INDEPENDENT PROTEIN TRANSLOCASE PROTEIN TATA, CHLOROPLASTIC"/>
    <property type="match status" value="1"/>
</dbReference>
<evidence type="ECO:0000256" key="7">
    <source>
        <dbReference type="ARBA" id="ARBA00023136"/>
    </source>
</evidence>
<keyword evidence="5" id="KW-1133">Transmembrane helix</keyword>
<dbReference type="RefSeq" id="WP_047809371.1">
    <property type="nucleotide sequence ID" value="NZ_LDZY01000004.1"/>
</dbReference>
<dbReference type="Pfam" id="PF02416">
    <property type="entry name" value="TatA_B_E"/>
    <property type="match status" value="1"/>
</dbReference>
<feature type="region of interest" description="Disordered" evidence="8">
    <location>
        <begin position="47"/>
        <end position="120"/>
    </location>
</feature>
<evidence type="ECO:0000256" key="6">
    <source>
        <dbReference type="ARBA" id="ARBA00023010"/>
    </source>
</evidence>
<evidence type="ECO:0000256" key="1">
    <source>
        <dbReference type="ARBA" id="ARBA00004167"/>
    </source>
</evidence>
<dbReference type="Gene3D" id="1.20.5.3310">
    <property type="match status" value="1"/>
</dbReference>
<feature type="compositionally biased region" description="Acidic residues" evidence="8">
    <location>
        <begin position="86"/>
        <end position="99"/>
    </location>
</feature>
<evidence type="ECO:0000313" key="9">
    <source>
        <dbReference type="EMBL" id="KLU66853.1"/>
    </source>
</evidence>
<sequence>MGFTEILLIMGIALILFGPEDLPEIARTIGKIVYEVRKATQDVTKEIQNTMDTPSNTLNKALNFSDYKPGDKSPQAQREKEKEKPETDEELLTFEDENPADPLAELPSDMVSYEEKGASR</sequence>